<dbReference type="Proteomes" id="UP000199321">
    <property type="component" value="Unassembled WGS sequence"/>
</dbReference>
<organism evidence="1 2">
    <name type="scientific">Ulvibacter litoralis</name>
    <dbReference type="NCBI Taxonomy" id="227084"/>
    <lineage>
        <taxon>Bacteria</taxon>
        <taxon>Pseudomonadati</taxon>
        <taxon>Bacteroidota</taxon>
        <taxon>Flavobacteriia</taxon>
        <taxon>Flavobacteriales</taxon>
        <taxon>Flavobacteriaceae</taxon>
        <taxon>Ulvibacter</taxon>
    </lineage>
</organism>
<dbReference type="SUPFAM" id="SSF53756">
    <property type="entry name" value="UDP-Glycosyltransferase/glycogen phosphorylase"/>
    <property type="match status" value="1"/>
</dbReference>
<gene>
    <name evidence="1" type="ORF">SAMN05421855_103359</name>
</gene>
<name>A0A1G7GW64_9FLAO</name>
<dbReference type="RefSeq" id="WP_093144507.1">
    <property type="nucleotide sequence ID" value="NZ_BMWO01000005.1"/>
</dbReference>
<dbReference type="AlphaFoldDB" id="A0A1G7GW64"/>
<proteinExistence type="predicted"/>
<dbReference type="EMBL" id="FNBA01000003">
    <property type="protein sequence ID" value="SDE92345.1"/>
    <property type="molecule type" value="Genomic_DNA"/>
</dbReference>
<reference evidence="1 2" key="1">
    <citation type="submission" date="2016-10" db="EMBL/GenBank/DDBJ databases">
        <authorList>
            <person name="de Groot N.N."/>
        </authorList>
    </citation>
    <scope>NUCLEOTIDE SEQUENCE [LARGE SCALE GENOMIC DNA]</scope>
    <source>
        <strain evidence="1 2">DSM 16195</strain>
    </source>
</reference>
<evidence type="ECO:0000313" key="2">
    <source>
        <dbReference type="Proteomes" id="UP000199321"/>
    </source>
</evidence>
<dbReference type="STRING" id="227084.SAMN05421855_103359"/>
<dbReference type="OrthoDB" id="913551at2"/>
<keyword evidence="2" id="KW-1185">Reference proteome</keyword>
<sequence length="462" mass="53678">MNKKVLVLMPDGVSLRNFAYTSFYKLGIEKDFDIVFWNATPFNLQEIGYNEIKIENPKPRPITDLLKSARIQIELKLYSKRDKDSVYQSYIFPLSFKSLKATAKSLFIKWYTKRYASESGLEKIRHRIIASERKSEYYKNCLEVLKKEKPDFVFCTSQRSVIAIAPLAAAQELKIPTASFIFSWDNLPKATTVVTTDYYFVWSEHMKRELLHYQKYVSSEQVLITGTPQFENHFTDELLETKDTFFTKHRLNLTREYICFSGDDVTTSQTDQLYLRDVAKAVRKLNKDGHNMGVIFRRCPVDFSDRYDEVIETYNDVIVPIAPAWEKMGEMWNTILPTKADLKLQTNIIAHSVAVVNLGSSMVFDYAAHKKPCAFINYNYLNSSQQPEKGVYVYNFVHFRSMPAREAVVWFSDPETIAEDLLAMLKAPAKTVIEAKKWFEVINLHPPQEASKRIWNTIIELI</sequence>
<protein>
    <submittedName>
        <fullName evidence="1">Monogalactosyldiacylglycerol (MGDG) synthase</fullName>
    </submittedName>
</protein>
<evidence type="ECO:0000313" key="1">
    <source>
        <dbReference type="EMBL" id="SDE92345.1"/>
    </source>
</evidence>
<accession>A0A1G7GW64</accession>